<keyword evidence="7" id="KW-1185">Reference proteome</keyword>
<evidence type="ECO:0000256" key="2">
    <source>
        <dbReference type="ARBA" id="ARBA00022606"/>
    </source>
</evidence>
<protein>
    <recommendedName>
        <fullName evidence="5">PAS domain-containing protein</fullName>
    </recommendedName>
</protein>
<dbReference type="Proteomes" id="UP001374535">
    <property type="component" value="Chromosome 10"/>
</dbReference>
<evidence type="ECO:0000259" key="5">
    <source>
        <dbReference type="PROSITE" id="PS50112"/>
    </source>
</evidence>
<dbReference type="InterPro" id="IPR013767">
    <property type="entry name" value="PAS_fold"/>
</dbReference>
<organism evidence="6 7">
    <name type="scientific">Vigna mungo</name>
    <name type="common">Black gram</name>
    <name type="synonym">Phaseolus mungo</name>
    <dbReference type="NCBI Taxonomy" id="3915"/>
    <lineage>
        <taxon>Eukaryota</taxon>
        <taxon>Viridiplantae</taxon>
        <taxon>Streptophyta</taxon>
        <taxon>Embryophyta</taxon>
        <taxon>Tracheophyta</taxon>
        <taxon>Spermatophyta</taxon>
        <taxon>Magnoliopsida</taxon>
        <taxon>eudicotyledons</taxon>
        <taxon>Gunneridae</taxon>
        <taxon>Pentapetalae</taxon>
        <taxon>rosids</taxon>
        <taxon>fabids</taxon>
        <taxon>Fabales</taxon>
        <taxon>Fabaceae</taxon>
        <taxon>Papilionoideae</taxon>
        <taxon>50 kb inversion clade</taxon>
        <taxon>NPAAA clade</taxon>
        <taxon>indigoferoid/millettioid clade</taxon>
        <taxon>Phaseoleae</taxon>
        <taxon>Vigna</taxon>
    </lineage>
</organism>
<dbReference type="SMART" id="SM00091">
    <property type="entry name" value="PAS"/>
    <property type="match status" value="1"/>
</dbReference>
<proteinExistence type="predicted"/>
<gene>
    <name evidence="6" type="ORF">V8G54_032330</name>
</gene>
<dbReference type="GO" id="GO:0009881">
    <property type="term" value="F:photoreceptor activity"/>
    <property type="evidence" value="ECO:0007669"/>
    <property type="project" value="UniProtKB-KW"/>
</dbReference>
<feature type="non-terminal residue" evidence="6">
    <location>
        <position position="1"/>
    </location>
</feature>
<name>A0AAQ3ML98_VIGMU</name>
<keyword evidence="4" id="KW-0675">Receptor</keyword>
<dbReference type="Gene3D" id="3.30.450.20">
    <property type="entry name" value="PAS domain"/>
    <property type="match status" value="1"/>
</dbReference>
<dbReference type="EMBL" id="CP144691">
    <property type="protein sequence ID" value="WVY93242.1"/>
    <property type="molecule type" value="Genomic_DNA"/>
</dbReference>
<dbReference type="GO" id="GO:0009584">
    <property type="term" value="P:detection of visible light"/>
    <property type="evidence" value="ECO:0007669"/>
    <property type="project" value="InterPro"/>
</dbReference>
<evidence type="ECO:0000256" key="1">
    <source>
        <dbReference type="ARBA" id="ARBA00022543"/>
    </source>
</evidence>
<keyword evidence="1" id="KW-0600">Photoreceptor protein</keyword>
<dbReference type="GO" id="GO:0006355">
    <property type="term" value="P:regulation of DNA-templated transcription"/>
    <property type="evidence" value="ECO:0007669"/>
    <property type="project" value="InterPro"/>
</dbReference>
<feature type="domain" description="PAS" evidence="5">
    <location>
        <begin position="119"/>
        <end position="177"/>
    </location>
</feature>
<dbReference type="AlphaFoldDB" id="A0AAQ3ML98"/>
<feature type="domain" description="PAS" evidence="5">
    <location>
        <begin position="15"/>
        <end position="86"/>
    </location>
</feature>
<evidence type="ECO:0000313" key="7">
    <source>
        <dbReference type="Proteomes" id="UP001374535"/>
    </source>
</evidence>
<dbReference type="Pfam" id="PF00989">
    <property type="entry name" value="PAS"/>
    <property type="match status" value="2"/>
</dbReference>
<dbReference type="InterPro" id="IPR035965">
    <property type="entry name" value="PAS-like_dom_sf"/>
</dbReference>
<evidence type="ECO:0000256" key="3">
    <source>
        <dbReference type="ARBA" id="ARBA00022991"/>
    </source>
</evidence>
<dbReference type="InterPro" id="IPR001294">
    <property type="entry name" value="Phytochrome"/>
</dbReference>
<dbReference type="PRINTS" id="PR01033">
    <property type="entry name" value="PHYTOCHROME"/>
</dbReference>
<accession>A0AAQ3ML98</accession>
<dbReference type="SUPFAM" id="SSF55785">
    <property type="entry name" value="PYP-like sensor domain (PAS domain)"/>
    <property type="match status" value="1"/>
</dbReference>
<dbReference type="PROSITE" id="PS50112">
    <property type="entry name" value="PAS"/>
    <property type="match status" value="2"/>
</dbReference>
<sequence length="177" mass="19525">KTDTSTRVMDELSSVALEMVRLIETATVLIFGVDSGGVINGWNSKIAKRTGLRGSEAMGKSMVNEIIHADSCDTFKNTLSRALQGEEKKNVEFKIKHFGFQQQQKVVYLMVNTCTSKDYTNSIVGSLSLLIPSIFSSVESASCSEWNAAMERLSGWKRDEVIEKLLPGEIFGSFLST</sequence>
<dbReference type="CDD" id="cd00130">
    <property type="entry name" value="PAS"/>
    <property type="match status" value="1"/>
</dbReference>
<dbReference type="InterPro" id="IPR000014">
    <property type="entry name" value="PAS"/>
</dbReference>
<reference evidence="6 7" key="1">
    <citation type="journal article" date="2023" name="Life. Sci Alliance">
        <title>Evolutionary insights into 3D genome organization and epigenetic landscape of Vigna mungo.</title>
        <authorList>
            <person name="Junaid A."/>
            <person name="Singh B."/>
            <person name="Bhatia S."/>
        </authorList>
    </citation>
    <scope>NUCLEOTIDE SEQUENCE [LARGE SCALE GENOMIC DNA]</scope>
    <source>
        <strain evidence="6">Urdbean</strain>
    </source>
</reference>
<dbReference type="NCBIfam" id="TIGR00229">
    <property type="entry name" value="sensory_box"/>
    <property type="match status" value="1"/>
</dbReference>
<keyword evidence="3" id="KW-0157">Chromophore</keyword>
<evidence type="ECO:0000256" key="4">
    <source>
        <dbReference type="ARBA" id="ARBA00023170"/>
    </source>
</evidence>
<keyword evidence="2" id="KW-0716">Sensory transduction</keyword>
<evidence type="ECO:0000313" key="6">
    <source>
        <dbReference type="EMBL" id="WVY93242.1"/>
    </source>
</evidence>